<accession>A0A1E3HPG4</accession>
<gene>
    <name evidence="2" type="ORF">L203_103248</name>
</gene>
<feature type="compositionally biased region" description="Polar residues" evidence="1">
    <location>
        <begin position="148"/>
        <end position="157"/>
    </location>
</feature>
<organism evidence="2 3">
    <name type="scientific">Cryptococcus depauperatus CBS 7841</name>
    <dbReference type="NCBI Taxonomy" id="1295531"/>
    <lineage>
        <taxon>Eukaryota</taxon>
        <taxon>Fungi</taxon>
        <taxon>Dikarya</taxon>
        <taxon>Basidiomycota</taxon>
        <taxon>Agaricomycotina</taxon>
        <taxon>Tremellomycetes</taxon>
        <taxon>Tremellales</taxon>
        <taxon>Cryptococcaceae</taxon>
        <taxon>Cryptococcus</taxon>
    </lineage>
</organism>
<protein>
    <submittedName>
        <fullName evidence="2">Uncharacterized protein</fullName>
    </submittedName>
</protein>
<feature type="region of interest" description="Disordered" evidence="1">
    <location>
        <begin position="189"/>
        <end position="218"/>
    </location>
</feature>
<dbReference type="EMBL" id="CP143786">
    <property type="protein sequence ID" value="WVN88049.1"/>
    <property type="molecule type" value="Genomic_DNA"/>
</dbReference>
<dbReference type="GeneID" id="91087459"/>
<dbReference type="KEGG" id="cdep:91087459"/>
<reference evidence="2" key="1">
    <citation type="submission" date="2016-06" db="EMBL/GenBank/DDBJ databases">
        <authorList>
            <person name="Cuomo C."/>
            <person name="Litvintseva A."/>
            <person name="Heitman J."/>
            <person name="Chen Y."/>
            <person name="Sun S."/>
            <person name="Springer D."/>
            <person name="Dromer F."/>
            <person name="Young S."/>
            <person name="Zeng Q."/>
            <person name="Chapman S."/>
            <person name="Gujja S."/>
            <person name="Saif S."/>
            <person name="Birren B."/>
        </authorList>
    </citation>
    <scope>NUCLEOTIDE SEQUENCE</scope>
    <source>
        <strain evidence="2">CBS 7841</strain>
    </source>
</reference>
<dbReference type="AlphaFoldDB" id="A0A1E3HPG4"/>
<dbReference type="RefSeq" id="XP_066068749.1">
    <property type="nucleotide sequence ID" value="XM_066212652.1"/>
</dbReference>
<feature type="compositionally biased region" description="Low complexity" evidence="1">
    <location>
        <begin position="132"/>
        <end position="147"/>
    </location>
</feature>
<reference evidence="2" key="2">
    <citation type="journal article" date="2022" name="Elife">
        <title>Obligate sexual reproduction of a homothallic fungus closely related to the Cryptococcus pathogenic species complex.</title>
        <authorList>
            <person name="Passer A.R."/>
            <person name="Clancey S.A."/>
            <person name="Shea T."/>
            <person name="David-Palma M."/>
            <person name="Averette A.F."/>
            <person name="Boekhout T."/>
            <person name="Porcel B.M."/>
            <person name="Nowrousian M."/>
            <person name="Cuomo C.A."/>
            <person name="Sun S."/>
            <person name="Heitman J."/>
            <person name="Coelho M.A."/>
        </authorList>
    </citation>
    <scope>NUCLEOTIDE SEQUENCE</scope>
    <source>
        <strain evidence="2">CBS 7841</strain>
    </source>
</reference>
<sequence>MLSVKKKIANLIPIDVRDHLQNALTVEWENGNKTVLVDVTETGSQHIETEMSGIGVKGYGRLANDDEDSLTLLAESSQMSSQNSSAYNSKLLPALPRSQVQSYNFDETSLSNHNAHLGPNPFEGQPYPSPQTPASSAYAPSYHSTSTHALTSGNTDSSHFHIDTEGKRFVRHKTDNPWASFSTDDIDLLGDRDLIGDNGEKLDEPSKTGEGKSTNPFR</sequence>
<reference evidence="2" key="3">
    <citation type="submission" date="2024-01" db="EMBL/GenBank/DDBJ databases">
        <authorList>
            <person name="Coelho M.A."/>
            <person name="David-Palma M."/>
            <person name="Shea T."/>
            <person name="Sun S."/>
            <person name="Cuomo C.A."/>
            <person name="Heitman J."/>
        </authorList>
    </citation>
    <scope>NUCLEOTIDE SEQUENCE</scope>
    <source>
        <strain evidence="2">CBS 7841</strain>
    </source>
</reference>
<name>A0A1E3HPG4_9TREE</name>
<evidence type="ECO:0000313" key="2">
    <source>
        <dbReference type="EMBL" id="WVN88049.1"/>
    </source>
</evidence>
<proteinExistence type="predicted"/>
<feature type="compositionally biased region" description="Basic and acidic residues" evidence="1">
    <location>
        <begin position="189"/>
        <end position="210"/>
    </location>
</feature>
<feature type="region of interest" description="Disordered" evidence="1">
    <location>
        <begin position="109"/>
        <end position="159"/>
    </location>
</feature>
<keyword evidence="3" id="KW-1185">Reference proteome</keyword>
<dbReference type="VEuPathDB" id="FungiDB:L203_06136"/>
<dbReference type="Proteomes" id="UP000094043">
    <property type="component" value="Chromosome 3"/>
</dbReference>
<evidence type="ECO:0000313" key="3">
    <source>
        <dbReference type="Proteomes" id="UP000094043"/>
    </source>
</evidence>
<evidence type="ECO:0000256" key="1">
    <source>
        <dbReference type="SAM" id="MobiDB-lite"/>
    </source>
</evidence>
<dbReference type="OrthoDB" id="2575935at2759"/>